<feature type="transmembrane region" description="Helical" evidence="1">
    <location>
        <begin position="167"/>
        <end position="185"/>
    </location>
</feature>
<feature type="non-terminal residue" evidence="2">
    <location>
        <position position="1"/>
    </location>
</feature>
<proteinExistence type="predicted"/>
<name>A0A9W7Y817_9FUNG</name>
<dbReference type="Proteomes" id="UP001143981">
    <property type="component" value="Unassembled WGS sequence"/>
</dbReference>
<keyword evidence="1" id="KW-1133">Transmembrane helix</keyword>
<gene>
    <name evidence="2" type="ORF">LPJ61_005627</name>
</gene>
<feature type="transmembrane region" description="Helical" evidence="1">
    <location>
        <begin position="12"/>
        <end position="33"/>
    </location>
</feature>
<evidence type="ECO:0000313" key="3">
    <source>
        <dbReference type="Proteomes" id="UP001143981"/>
    </source>
</evidence>
<protein>
    <submittedName>
        <fullName evidence="2">Uncharacterized protein</fullName>
    </submittedName>
</protein>
<keyword evidence="3" id="KW-1185">Reference proteome</keyword>
<evidence type="ECO:0000256" key="1">
    <source>
        <dbReference type="SAM" id="Phobius"/>
    </source>
</evidence>
<reference evidence="2" key="1">
    <citation type="submission" date="2022-07" db="EMBL/GenBank/DDBJ databases">
        <title>Phylogenomic reconstructions and comparative analyses of Kickxellomycotina fungi.</title>
        <authorList>
            <person name="Reynolds N.K."/>
            <person name="Stajich J.E."/>
            <person name="Barry K."/>
            <person name="Grigoriev I.V."/>
            <person name="Crous P."/>
            <person name="Smith M.E."/>
        </authorList>
    </citation>
    <scope>NUCLEOTIDE SEQUENCE</scope>
    <source>
        <strain evidence="2">BCRC 34381</strain>
    </source>
</reference>
<comment type="caution">
    <text evidence="2">The sequence shown here is derived from an EMBL/GenBank/DDBJ whole genome shotgun (WGS) entry which is preliminary data.</text>
</comment>
<evidence type="ECO:0000313" key="2">
    <source>
        <dbReference type="EMBL" id="KAJ1725629.1"/>
    </source>
</evidence>
<feature type="transmembrane region" description="Helical" evidence="1">
    <location>
        <begin position="45"/>
        <end position="70"/>
    </location>
</feature>
<keyword evidence="1" id="KW-0812">Transmembrane</keyword>
<sequence>LVGVWGHCKVWILWFRVFFCFVFASMTIARFYALDRVFNQKKPFTAWNGLIAFAVVVAVNAVYCLVNQLISDSLTIEYSKPLEACNVTQALRIAAVSFQWVQWTACGYLIFRLRNIQSSFNEFYESIAIFVAIIALLTETTVTNLHYEYFVLEMPRRIEKTVMDTAVSNLVIWLMIAYPVAMSIFNRRAYEVAWMERLERDSNRDAVPEEESRSVFSPLEYGKSSSSYPATHGIPLANINHVALGASFVRDDALANERASMHYALLNSPLLFDPDIAGTPLGTRRVL</sequence>
<keyword evidence="1" id="KW-0472">Membrane</keyword>
<dbReference type="AlphaFoldDB" id="A0A9W7Y817"/>
<dbReference type="OrthoDB" id="5527222at2759"/>
<accession>A0A9W7Y817</accession>
<dbReference type="EMBL" id="JANBOI010001990">
    <property type="protein sequence ID" value="KAJ1725629.1"/>
    <property type="molecule type" value="Genomic_DNA"/>
</dbReference>
<feature type="transmembrane region" description="Helical" evidence="1">
    <location>
        <begin position="123"/>
        <end position="147"/>
    </location>
</feature>
<organism evidence="2 3">
    <name type="scientific">Coemansia biformis</name>
    <dbReference type="NCBI Taxonomy" id="1286918"/>
    <lineage>
        <taxon>Eukaryota</taxon>
        <taxon>Fungi</taxon>
        <taxon>Fungi incertae sedis</taxon>
        <taxon>Zoopagomycota</taxon>
        <taxon>Kickxellomycotina</taxon>
        <taxon>Kickxellomycetes</taxon>
        <taxon>Kickxellales</taxon>
        <taxon>Kickxellaceae</taxon>
        <taxon>Coemansia</taxon>
    </lineage>
</organism>